<dbReference type="NCBIfam" id="TIGR00254">
    <property type="entry name" value="GGDEF"/>
    <property type="match status" value="1"/>
</dbReference>
<evidence type="ECO:0000313" key="6">
    <source>
        <dbReference type="EMBL" id="TXF10910.1"/>
    </source>
</evidence>
<dbReference type="PROSITE" id="PS50883">
    <property type="entry name" value="EAL"/>
    <property type="match status" value="1"/>
</dbReference>
<dbReference type="InterPro" id="IPR029787">
    <property type="entry name" value="Nucleotide_cyclase"/>
</dbReference>
<comment type="caution">
    <text evidence="6">The sequence shown here is derived from an EMBL/GenBank/DDBJ whole genome shotgun (WGS) entry which is preliminary data.</text>
</comment>
<dbReference type="InterPro" id="IPR043128">
    <property type="entry name" value="Rev_trsase/Diguanyl_cyclase"/>
</dbReference>
<dbReference type="SUPFAM" id="SSF55785">
    <property type="entry name" value="PYP-like sensor domain (PAS domain)"/>
    <property type="match status" value="1"/>
</dbReference>
<dbReference type="Pfam" id="PF12860">
    <property type="entry name" value="PAS_7"/>
    <property type="match status" value="1"/>
</dbReference>
<keyword evidence="2" id="KW-0175">Coiled coil</keyword>
<comment type="catalytic activity">
    <reaction evidence="1">
        <text>3',3'-c-di-GMP + H2O = 5'-phosphoguanylyl(3'-&gt;5')guanosine + H(+)</text>
        <dbReference type="Rhea" id="RHEA:24902"/>
        <dbReference type="ChEBI" id="CHEBI:15377"/>
        <dbReference type="ChEBI" id="CHEBI:15378"/>
        <dbReference type="ChEBI" id="CHEBI:58754"/>
        <dbReference type="ChEBI" id="CHEBI:58805"/>
        <dbReference type="EC" id="3.1.4.52"/>
    </reaction>
    <physiologicalReaction direction="left-to-right" evidence="1">
        <dbReference type="Rhea" id="RHEA:24903"/>
    </physiologicalReaction>
</comment>
<dbReference type="FunFam" id="3.20.20.450:FF:000001">
    <property type="entry name" value="Cyclic di-GMP phosphodiesterase yahA"/>
    <property type="match status" value="1"/>
</dbReference>
<dbReference type="InterPro" id="IPR035965">
    <property type="entry name" value="PAS-like_dom_sf"/>
</dbReference>
<dbReference type="Gene3D" id="3.30.70.270">
    <property type="match status" value="1"/>
</dbReference>
<dbReference type="PANTHER" id="PTHR44757">
    <property type="entry name" value="DIGUANYLATE CYCLASE DGCP"/>
    <property type="match status" value="1"/>
</dbReference>
<dbReference type="InterPro" id="IPR001633">
    <property type="entry name" value="EAL_dom"/>
</dbReference>
<keyword evidence="3" id="KW-0472">Membrane</keyword>
<evidence type="ECO:0000256" key="3">
    <source>
        <dbReference type="SAM" id="Phobius"/>
    </source>
</evidence>
<dbReference type="SUPFAM" id="SSF55073">
    <property type="entry name" value="Nucleotide cyclase"/>
    <property type="match status" value="1"/>
</dbReference>
<evidence type="ECO:0000259" key="5">
    <source>
        <dbReference type="PROSITE" id="PS50887"/>
    </source>
</evidence>
<dbReference type="InParanoid" id="A0A5C7EFC6"/>
<dbReference type="EMBL" id="VPFL01000020">
    <property type="protein sequence ID" value="TXF10910.1"/>
    <property type="molecule type" value="Genomic_DNA"/>
</dbReference>
<keyword evidence="7" id="KW-1185">Reference proteome</keyword>
<dbReference type="CDD" id="cd01948">
    <property type="entry name" value="EAL"/>
    <property type="match status" value="1"/>
</dbReference>
<feature type="transmembrane region" description="Helical" evidence="3">
    <location>
        <begin position="178"/>
        <end position="196"/>
    </location>
</feature>
<proteinExistence type="predicted"/>
<dbReference type="FunFam" id="3.30.70.270:FF:000001">
    <property type="entry name" value="Diguanylate cyclase domain protein"/>
    <property type="match status" value="1"/>
</dbReference>
<dbReference type="InterPro" id="IPR035919">
    <property type="entry name" value="EAL_sf"/>
</dbReference>
<name>A0A5C7EFC6_9PROT</name>
<dbReference type="AlphaFoldDB" id="A0A5C7EFC6"/>
<dbReference type="GO" id="GO:0071732">
    <property type="term" value="P:cellular response to nitric oxide"/>
    <property type="evidence" value="ECO:0007669"/>
    <property type="project" value="UniProtKB-ARBA"/>
</dbReference>
<dbReference type="RefSeq" id="WP_147800677.1">
    <property type="nucleotide sequence ID" value="NZ_VPFL01000020.1"/>
</dbReference>
<feature type="coiled-coil region" evidence="2">
    <location>
        <begin position="217"/>
        <end position="247"/>
    </location>
</feature>
<dbReference type="OrthoDB" id="5293040at2"/>
<dbReference type="SMART" id="SM00267">
    <property type="entry name" value="GGDEF"/>
    <property type="match status" value="1"/>
</dbReference>
<sequence>MTEKNVQAPSIAVGSPPPMGETAERLLLEQVRLLYANARSSQVLVTVAAILLAVVQWGRADPFLILSWLAFLVIISLGRLGLALRFDRKIIAPWEARRWGRYFLFGTGLSGTGWGLVGVVMPPMGGFPSDMVEILLLAGLVAAATPYLAPLKSAFLLFSTPVLAPLAVHFFLEGGPVYLPLGMMTLLYLAAMAGVAQRIHSSLLTSLTLRFENAALVDSLIQAKARVEAANADLMAEVDERRRTERKLEQSLSVLKATLEATADGILVVDCEGRVVSYNQRFLHMWRVPDALIEAGDDERLLAHVVDQLADPEGFLRKVRKIYQDLDAESHDIIEFRDGRIFERYSMPQRIAGRSVGRVWSFRDITARRQAEQHLRFVANHDGLTGLPNRSMFYQRLNAAIARARRNGDRLAVLFIDLDRFKNINDTLGHDLGDGLLKEVAGRLRALLRGTDAIARLGGDEFVVLLESLQQSEDAARVAQKILAAMAQPFMVESRELLLTASIGISTFPNDGLDSSSLLKNADIAMYRAKDQGKNTFQFYSAQMNLHTVERLSLETSLRWALEREEFVLHYQPKIDLRSGRAVGVEALVRWQHPDMGLVSPATFIPLAEETGLIGPIGEWVLAQACAQCRAWLDQGLPPLRMAVNLSASQFARSDVLPQVMGVLKRTGLTPRMLELEITESTVMKNAEHSREVLHQLKARGIGLAIDDFGTGYSSLGYLKRFPLDSVKIDRSFVLDLPDDQDNAAITQAVIGMAHSLGLRVVAEGVETEAQLAFLRHHGCDEAQGYCLSPPLPAEALADFLRSRAGRVREAR</sequence>
<organism evidence="6 7">
    <name type="scientific">Pelomicrobium methylotrophicum</name>
    <dbReference type="NCBI Taxonomy" id="2602750"/>
    <lineage>
        <taxon>Bacteria</taxon>
        <taxon>Pseudomonadati</taxon>
        <taxon>Pseudomonadota</taxon>
        <taxon>Hydrogenophilia</taxon>
        <taxon>Hydrogenophilia incertae sedis</taxon>
        <taxon>Pelomicrobium</taxon>
    </lineage>
</organism>
<dbReference type="InterPro" id="IPR052155">
    <property type="entry name" value="Biofilm_reg_signaling"/>
</dbReference>
<keyword evidence="3" id="KW-1133">Transmembrane helix</keyword>
<feature type="transmembrane region" description="Helical" evidence="3">
    <location>
        <begin position="63"/>
        <end position="82"/>
    </location>
</feature>
<reference evidence="6 7" key="1">
    <citation type="submission" date="2019-08" db="EMBL/GenBank/DDBJ databases">
        <title>Pelomicrobium methylotrophicum gen. nov., sp. nov. a moderately thermophilic, facultatively anaerobic, lithoautotrophic and methylotrophic bacterium isolated from a terrestrial mud volcano.</title>
        <authorList>
            <person name="Slobodkina G.B."/>
            <person name="Merkel A.Y."/>
            <person name="Slobodkin A.I."/>
        </authorList>
    </citation>
    <scope>NUCLEOTIDE SEQUENCE [LARGE SCALE GENOMIC DNA]</scope>
    <source>
        <strain evidence="6 7">SM250</strain>
    </source>
</reference>
<evidence type="ECO:0000313" key="7">
    <source>
        <dbReference type="Proteomes" id="UP000321201"/>
    </source>
</evidence>
<dbReference type="Gene3D" id="3.20.20.450">
    <property type="entry name" value="EAL domain"/>
    <property type="match status" value="1"/>
</dbReference>
<accession>A0A5C7EFC6</accession>
<dbReference type="PANTHER" id="PTHR44757:SF2">
    <property type="entry name" value="BIOFILM ARCHITECTURE MAINTENANCE PROTEIN MBAA"/>
    <property type="match status" value="1"/>
</dbReference>
<evidence type="ECO:0000256" key="1">
    <source>
        <dbReference type="ARBA" id="ARBA00051114"/>
    </source>
</evidence>
<gene>
    <name evidence="6" type="ORF">FR698_13270</name>
</gene>
<protein>
    <submittedName>
        <fullName evidence="6">EAL domain-containing protein</fullName>
    </submittedName>
</protein>
<dbReference type="FunCoup" id="A0A5C7EFC6">
    <property type="interactions" value="286"/>
</dbReference>
<dbReference type="Pfam" id="PF00990">
    <property type="entry name" value="GGDEF"/>
    <property type="match status" value="1"/>
</dbReference>
<dbReference type="Gene3D" id="3.30.450.20">
    <property type="entry name" value="PAS domain"/>
    <property type="match status" value="1"/>
</dbReference>
<dbReference type="Proteomes" id="UP000321201">
    <property type="component" value="Unassembled WGS sequence"/>
</dbReference>
<evidence type="ECO:0000256" key="2">
    <source>
        <dbReference type="SAM" id="Coils"/>
    </source>
</evidence>
<dbReference type="CDD" id="cd01949">
    <property type="entry name" value="GGDEF"/>
    <property type="match status" value="1"/>
</dbReference>
<dbReference type="PROSITE" id="PS50887">
    <property type="entry name" value="GGDEF"/>
    <property type="match status" value="1"/>
</dbReference>
<feature type="domain" description="GGDEF" evidence="5">
    <location>
        <begin position="409"/>
        <end position="542"/>
    </location>
</feature>
<dbReference type="Pfam" id="PF00563">
    <property type="entry name" value="EAL"/>
    <property type="match status" value="1"/>
</dbReference>
<dbReference type="InterPro" id="IPR000160">
    <property type="entry name" value="GGDEF_dom"/>
</dbReference>
<feature type="domain" description="EAL" evidence="4">
    <location>
        <begin position="551"/>
        <end position="805"/>
    </location>
</feature>
<dbReference type="SMART" id="SM00052">
    <property type="entry name" value="EAL"/>
    <property type="match status" value="1"/>
</dbReference>
<feature type="transmembrane region" description="Helical" evidence="3">
    <location>
        <begin position="102"/>
        <end position="125"/>
    </location>
</feature>
<evidence type="ECO:0000259" key="4">
    <source>
        <dbReference type="PROSITE" id="PS50883"/>
    </source>
</evidence>
<feature type="transmembrane region" description="Helical" evidence="3">
    <location>
        <begin position="34"/>
        <end position="57"/>
    </location>
</feature>
<feature type="transmembrane region" description="Helical" evidence="3">
    <location>
        <begin position="131"/>
        <end position="149"/>
    </location>
</feature>
<keyword evidence="3" id="KW-0812">Transmembrane</keyword>
<dbReference type="GO" id="GO:0071111">
    <property type="term" value="F:cyclic-guanylate-specific phosphodiesterase activity"/>
    <property type="evidence" value="ECO:0007669"/>
    <property type="project" value="UniProtKB-EC"/>
</dbReference>
<dbReference type="SUPFAM" id="SSF141868">
    <property type="entry name" value="EAL domain-like"/>
    <property type="match status" value="1"/>
</dbReference>